<feature type="compositionally biased region" description="Polar residues" evidence="1">
    <location>
        <begin position="312"/>
        <end position="327"/>
    </location>
</feature>
<protein>
    <submittedName>
        <fullName evidence="2">Uncharacterized protein</fullName>
    </submittedName>
</protein>
<organism evidence="2 3">
    <name type="scientific">Methylosinus trichosporium (strain ATCC 35070 / NCIMB 11131 / UNIQEM 75 / OB3b)</name>
    <dbReference type="NCBI Taxonomy" id="595536"/>
    <lineage>
        <taxon>Bacteria</taxon>
        <taxon>Pseudomonadati</taxon>
        <taxon>Pseudomonadota</taxon>
        <taxon>Alphaproteobacteria</taxon>
        <taxon>Hyphomicrobiales</taxon>
        <taxon>Methylocystaceae</taxon>
        <taxon>Methylosinus</taxon>
    </lineage>
</organism>
<feature type="region of interest" description="Disordered" evidence="1">
    <location>
        <begin position="228"/>
        <end position="425"/>
    </location>
</feature>
<feature type="compositionally biased region" description="Low complexity" evidence="1">
    <location>
        <begin position="228"/>
        <end position="244"/>
    </location>
</feature>
<dbReference type="EMBL" id="CP023739">
    <property type="protein sequence ID" value="ATQ70870.1"/>
    <property type="molecule type" value="Genomic_DNA"/>
</dbReference>
<feature type="region of interest" description="Disordered" evidence="1">
    <location>
        <begin position="469"/>
        <end position="491"/>
    </location>
</feature>
<proteinExistence type="predicted"/>
<dbReference type="AlphaFoldDB" id="A0A2D2D773"/>
<gene>
    <name evidence="2" type="ORF">CQW49_23255</name>
</gene>
<dbReference type="KEGG" id="mtw:CQW49_23255"/>
<keyword evidence="2" id="KW-0614">Plasmid</keyword>
<feature type="compositionally biased region" description="Low complexity" evidence="1">
    <location>
        <begin position="344"/>
        <end position="356"/>
    </location>
</feature>
<geneLocation type="plasmid" evidence="3">
    <name>pob3b2</name>
</geneLocation>
<accession>A0A2D2D773</accession>
<feature type="compositionally biased region" description="Low complexity" evidence="1">
    <location>
        <begin position="395"/>
        <end position="409"/>
    </location>
</feature>
<evidence type="ECO:0000256" key="1">
    <source>
        <dbReference type="SAM" id="MobiDB-lite"/>
    </source>
</evidence>
<evidence type="ECO:0000313" key="3">
    <source>
        <dbReference type="Proteomes" id="UP000230709"/>
    </source>
</evidence>
<keyword evidence="3" id="KW-1185">Reference proteome</keyword>
<sequence length="680" mass="72242">MPTEPENPPRKPNPTTASDDRRADAPNAQHIEELRAELNGAMHPRERKAIGEELTRARDHLATAGLLAELEERKSQIEARDPQLATRIDRVADAFLDNPNERLRDPKFKTDLSYALQDAEKLVDQLHVDKDLRDELTKLAISSPGLKNEQMRSLLQMTATLDDSDLVARLREKATEIAAKSNQTTKAVQGEIFALSFEVLQAPRREISAQPIASPLIESEPTIAQSPVSSVASAGAPPTAPDAAAESRVSAAIQAEIDAFDDPTAGRPSARRGAPVDAAERPPEPEGSPTPAAAADDIQRNGLAAAPLSAPDQASQVKSVDQTTNPPSAAADKAKIEIVAFDVSSASAGRPPAASEPVRDAANAQPKSSPASIPQRASPAAGDASTPANDDRKLAAFAARPASPAKPTTTPEPPEAVGPDPTTKHEVQFVQEKLVVGGVFGKAIGAVGRSASAIGRILEAATPSAQVALQQSAQQRREQPAREQQANTEDVQRRLQNFEKTRMQFKRDDPLLYAADASGRAALDAMSALRDAPGVTILNRIQDAAANNKGGMNAVIEGMKPGGAFEGLRKQLDIALDENNAFSAAYDRAAGALARYGSDRDRIVSALTSQPNASNWNEHFKKLDAAVGEAASSIPKKEGDGSMLEHLGEKAREIVEKILEKVKAVFHRDPEARPSPSPGP</sequence>
<name>A0A2D2D773_METT3</name>
<dbReference type="Proteomes" id="UP000230709">
    <property type="component" value="Plasmid pOB3b2"/>
</dbReference>
<evidence type="ECO:0000313" key="2">
    <source>
        <dbReference type="EMBL" id="ATQ70870.1"/>
    </source>
</evidence>
<reference evidence="3" key="1">
    <citation type="submission" date="2017-10" db="EMBL/GenBank/DDBJ databases">
        <title>Completed PacBio SMRT sequence of Methylosinus trichosporium OB3b reveals presence of a third large plasmid.</title>
        <authorList>
            <person name="Charles T.C."/>
            <person name="Lynch M.D.J."/>
            <person name="Heil J.R."/>
            <person name="Cheng J."/>
        </authorList>
    </citation>
    <scope>NUCLEOTIDE SEQUENCE [LARGE SCALE GENOMIC DNA]</scope>
    <source>
        <strain evidence="3">OB3b</strain>
        <plasmid evidence="3">pob3b2</plasmid>
    </source>
</reference>
<feature type="region of interest" description="Disordered" evidence="1">
    <location>
        <begin position="1"/>
        <end position="28"/>
    </location>
</feature>
<feature type="compositionally biased region" description="Basic and acidic residues" evidence="1">
    <location>
        <begin position="18"/>
        <end position="28"/>
    </location>
</feature>